<feature type="compositionally biased region" description="Basic and acidic residues" evidence="2">
    <location>
        <begin position="242"/>
        <end position="251"/>
    </location>
</feature>
<dbReference type="PANTHER" id="PTHR47331">
    <property type="entry name" value="PHD-TYPE DOMAIN-CONTAINING PROTEIN"/>
    <property type="match status" value="1"/>
</dbReference>
<feature type="region of interest" description="Disordered" evidence="2">
    <location>
        <begin position="270"/>
        <end position="290"/>
    </location>
</feature>
<protein>
    <submittedName>
        <fullName evidence="3">Uncharacterized protein</fullName>
    </submittedName>
</protein>
<name>A0A6A4VQ48_AMPAM</name>
<keyword evidence="1" id="KW-0175">Coiled coil</keyword>
<reference evidence="3 4" key="1">
    <citation type="submission" date="2019-07" db="EMBL/GenBank/DDBJ databases">
        <title>Draft genome assembly of a fouling barnacle, Amphibalanus amphitrite (Darwin, 1854): The first reference genome for Thecostraca.</title>
        <authorList>
            <person name="Kim W."/>
        </authorList>
    </citation>
    <scope>NUCLEOTIDE SEQUENCE [LARGE SCALE GENOMIC DNA]</scope>
    <source>
        <strain evidence="3">SNU_AA5</strain>
        <tissue evidence="3">Soma without cirri and trophi</tissue>
    </source>
</reference>
<feature type="coiled-coil region" evidence="1">
    <location>
        <begin position="31"/>
        <end position="61"/>
    </location>
</feature>
<evidence type="ECO:0000256" key="1">
    <source>
        <dbReference type="SAM" id="Coils"/>
    </source>
</evidence>
<dbReference type="OrthoDB" id="343070at2759"/>
<evidence type="ECO:0000313" key="4">
    <source>
        <dbReference type="Proteomes" id="UP000440578"/>
    </source>
</evidence>
<feature type="region of interest" description="Disordered" evidence="2">
    <location>
        <begin position="220"/>
        <end position="254"/>
    </location>
</feature>
<dbReference type="Proteomes" id="UP000440578">
    <property type="component" value="Unassembled WGS sequence"/>
</dbReference>
<dbReference type="EMBL" id="VIIS01001600">
    <property type="protein sequence ID" value="KAF0295773.1"/>
    <property type="molecule type" value="Genomic_DNA"/>
</dbReference>
<dbReference type="AlphaFoldDB" id="A0A6A4VQ48"/>
<keyword evidence="4" id="KW-1185">Reference proteome</keyword>
<gene>
    <name evidence="3" type="ORF">FJT64_006755</name>
</gene>
<comment type="caution">
    <text evidence="3">The sequence shown here is derived from an EMBL/GenBank/DDBJ whole genome shotgun (WGS) entry which is preliminary data.</text>
</comment>
<organism evidence="3 4">
    <name type="scientific">Amphibalanus amphitrite</name>
    <name type="common">Striped barnacle</name>
    <name type="synonym">Balanus amphitrite</name>
    <dbReference type="NCBI Taxonomy" id="1232801"/>
    <lineage>
        <taxon>Eukaryota</taxon>
        <taxon>Metazoa</taxon>
        <taxon>Ecdysozoa</taxon>
        <taxon>Arthropoda</taxon>
        <taxon>Crustacea</taxon>
        <taxon>Multicrustacea</taxon>
        <taxon>Cirripedia</taxon>
        <taxon>Thoracica</taxon>
        <taxon>Thoracicalcarea</taxon>
        <taxon>Balanomorpha</taxon>
        <taxon>Balanoidea</taxon>
        <taxon>Balanidae</taxon>
        <taxon>Amphibalaninae</taxon>
        <taxon>Amphibalanus</taxon>
    </lineage>
</organism>
<sequence>MKEGRATGDLKALKLQRGRKAVLFNLACNMAEAQIARRANEEELKKRLEALSTALESFLEINDDYVEKVQEVEEIEETEEYATRLTARHVSTIKAIKEAIKLKSACCSASETEGKPMSLASRRDGSIANYVLKETPQEHWNEGWTAPPREPEQIQQSFCMDDFSLYDVDVDTAKHLKQGTIRALSDGGFQLTKWRSSRHEVLEGTSTSDLVSAWVRRRLQRRKPQESSGKRTFSGTRRHVPEKRNPADDCSKGLAASELTSESRWLSGPAFLSDDEENWPAQTPPPTLTDDMEEVKSNILASVVKGGDQPERLQGADYCRCRRIAATAV</sequence>
<evidence type="ECO:0000256" key="2">
    <source>
        <dbReference type="SAM" id="MobiDB-lite"/>
    </source>
</evidence>
<evidence type="ECO:0000313" key="3">
    <source>
        <dbReference type="EMBL" id="KAF0295773.1"/>
    </source>
</evidence>
<dbReference type="PANTHER" id="PTHR47331:SF1">
    <property type="entry name" value="GAG-LIKE PROTEIN"/>
    <property type="match status" value="1"/>
</dbReference>
<accession>A0A6A4VQ48</accession>
<proteinExistence type="predicted"/>